<proteinExistence type="predicted"/>
<dbReference type="KEGG" id="rhl:LPU83_pLPU83d_1156"/>
<gene>
    <name evidence="1" type="ORF">LPU83_pLPU83d_1156</name>
</gene>
<accession>W6S8T1</accession>
<organism evidence="1 2">
    <name type="scientific">Rhizobium favelukesii</name>
    <dbReference type="NCBI Taxonomy" id="348824"/>
    <lineage>
        <taxon>Bacteria</taxon>
        <taxon>Pseudomonadati</taxon>
        <taxon>Pseudomonadota</taxon>
        <taxon>Alphaproteobacteria</taxon>
        <taxon>Hyphomicrobiales</taxon>
        <taxon>Rhizobiaceae</taxon>
        <taxon>Rhizobium/Agrobacterium group</taxon>
        <taxon>Rhizobium</taxon>
    </lineage>
</organism>
<geneLocation type="plasmid" evidence="1 2">
    <name>pLPU83d</name>
</geneLocation>
<name>W6S8T1_9HYPH</name>
<dbReference type="AlphaFoldDB" id="W6S8T1"/>
<dbReference type="HOGENOM" id="CLU_3347796_0_0_5"/>
<keyword evidence="2" id="KW-1185">Reference proteome</keyword>
<protein>
    <submittedName>
        <fullName evidence="1">Uncharacterized protein</fullName>
    </submittedName>
</protein>
<evidence type="ECO:0000313" key="1">
    <source>
        <dbReference type="EMBL" id="CDM62526.1"/>
    </source>
</evidence>
<keyword evidence="1" id="KW-0614">Plasmid</keyword>
<sequence length="37" mass="4310">MTYFTTKDGTRLFYRDWNTSQPSPDLHRATTNCIALS</sequence>
<dbReference type="EMBL" id="HG916855">
    <property type="protein sequence ID" value="CDM62526.1"/>
    <property type="molecule type" value="Genomic_DNA"/>
</dbReference>
<evidence type="ECO:0000313" key="2">
    <source>
        <dbReference type="Proteomes" id="UP000019443"/>
    </source>
</evidence>
<reference evidence="1" key="1">
    <citation type="submission" date="2013-11" db="EMBL/GenBank/DDBJ databases">
        <title>Draft genome sequence of the broad-host-range Rhizobium sp. LPU83 strain, a member of the low-genetic diversity Oregon-like Rhizobium sp. group.</title>
        <authorList>
            <person name="Wibberg D."/>
            <person name="Puehler A."/>
            <person name="Schlueter A."/>
        </authorList>
    </citation>
    <scope>NUCLEOTIDE SEQUENCE [LARGE SCALE GENOMIC DNA]</scope>
    <source>
        <strain evidence="1">LPU83</strain>
        <plasmid evidence="1">pLPU83d</plasmid>
    </source>
</reference>
<dbReference type="Proteomes" id="UP000019443">
    <property type="component" value="Plasmid pLPU83d"/>
</dbReference>